<dbReference type="OrthoDB" id="5425868at2759"/>
<evidence type="ECO:0000256" key="1">
    <source>
        <dbReference type="SAM" id="Coils"/>
    </source>
</evidence>
<dbReference type="Proteomes" id="UP000244722">
    <property type="component" value="Unassembled WGS sequence"/>
</dbReference>
<gene>
    <name evidence="2" type="ORF">B9Z19DRAFT_1065434</name>
</gene>
<evidence type="ECO:0000313" key="2">
    <source>
        <dbReference type="EMBL" id="PUU77972.1"/>
    </source>
</evidence>
<feature type="coiled-coil region" evidence="1">
    <location>
        <begin position="77"/>
        <end position="126"/>
    </location>
</feature>
<accession>A0A2T6ZR64</accession>
<protein>
    <submittedName>
        <fullName evidence="2">Uncharacterized protein</fullName>
    </submittedName>
</protein>
<keyword evidence="1" id="KW-0175">Coiled coil</keyword>
<reference evidence="2 3" key="1">
    <citation type="submission" date="2017-04" db="EMBL/GenBank/DDBJ databases">
        <title>Draft genome sequence of Tuber borchii Vittad., a whitish edible truffle.</title>
        <authorList>
            <consortium name="DOE Joint Genome Institute"/>
            <person name="Murat C."/>
            <person name="Kuo A."/>
            <person name="Barry K.W."/>
            <person name="Clum A."/>
            <person name="Dockter R.B."/>
            <person name="Fauchery L."/>
            <person name="Iotti M."/>
            <person name="Kohler A."/>
            <person name="Labutti K."/>
            <person name="Lindquist E.A."/>
            <person name="Lipzen A."/>
            <person name="Ohm R.A."/>
            <person name="Wang M."/>
            <person name="Grigoriev I.V."/>
            <person name="Zambonelli A."/>
            <person name="Martin F.M."/>
        </authorList>
    </citation>
    <scope>NUCLEOTIDE SEQUENCE [LARGE SCALE GENOMIC DNA]</scope>
    <source>
        <strain evidence="2 3">Tbo3840</strain>
    </source>
</reference>
<evidence type="ECO:0000313" key="3">
    <source>
        <dbReference type="Proteomes" id="UP000244722"/>
    </source>
</evidence>
<organism evidence="2 3">
    <name type="scientific">Tuber borchii</name>
    <name type="common">White truffle</name>
    <dbReference type="NCBI Taxonomy" id="42251"/>
    <lineage>
        <taxon>Eukaryota</taxon>
        <taxon>Fungi</taxon>
        <taxon>Dikarya</taxon>
        <taxon>Ascomycota</taxon>
        <taxon>Pezizomycotina</taxon>
        <taxon>Pezizomycetes</taxon>
        <taxon>Pezizales</taxon>
        <taxon>Tuberaceae</taxon>
        <taxon>Tuber</taxon>
    </lineage>
</organism>
<sequence>MLRFFKSPARFTTSLTTPVFSDATHHVRIIFDYPELATNHVWQSGEPSSVMIQYTAAVKEIEAGWAQSYQELDTVWLKRLEREKAVFTKNFKQLSKLASRPQALLVKQIEERSKSFQEEEEEFQKKIDEKIVQNRHLVVRPSFLSLSTGFLILHQRTALEEKTERMKLERYHNLCGAIARMVRLAEWENKIPPDGGTQQGLDRLAQLSEFTIILDKEVQVRQLVAKDVIASVHHLLDRLIHRRRGNADIIVRASEWKDNERAALVTFLTLQSNWLLPLAWIEDTSKESKERI</sequence>
<keyword evidence="3" id="KW-1185">Reference proteome</keyword>
<comment type="caution">
    <text evidence="2">The sequence shown here is derived from an EMBL/GenBank/DDBJ whole genome shotgun (WGS) entry which is preliminary data.</text>
</comment>
<dbReference type="AlphaFoldDB" id="A0A2T6ZR64"/>
<proteinExistence type="predicted"/>
<dbReference type="EMBL" id="NESQ01000134">
    <property type="protein sequence ID" value="PUU77972.1"/>
    <property type="molecule type" value="Genomic_DNA"/>
</dbReference>
<name>A0A2T6ZR64_TUBBO</name>